<dbReference type="RefSeq" id="WP_090587364.1">
    <property type="nucleotide sequence ID" value="NZ_FNDT01000013.1"/>
</dbReference>
<dbReference type="InterPro" id="IPR025109">
    <property type="entry name" value="DUF4031"/>
</dbReference>
<feature type="domain" description="DUF4031" evidence="1">
    <location>
        <begin position="3"/>
        <end position="77"/>
    </location>
</feature>
<dbReference type="GO" id="GO:0016787">
    <property type="term" value="F:hydrolase activity"/>
    <property type="evidence" value="ECO:0007669"/>
    <property type="project" value="UniProtKB-KW"/>
</dbReference>
<accession>A0A1G8L9S5</accession>
<evidence type="ECO:0000313" key="2">
    <source>
        <dbReference type="EMBL" id="SDI52376.1"/>
    </source>
</evidence>
<sequence>MAVYIDPPLWPAHGTVFSHLISDTSLTELHAFAAGAGITERAFDVDHYDVPARRYHELVRLGAREVDCGTLVRLLIASGLRVPAKRRPERIRKSLLQRWKNTLPHAPGLGRDLLDRWSEPHRRYHTAEHLLEVLEALDLLFTENDDAGTCQYVSLAAWFHDAVYAGRAGEDEEASAALAESALTPFLDHPAEVRRLVLLTASHTPGRGDRAGELLCDADLAVLGRPPGAYRRYVAAVREEYAHVSDADFARGRSAVVERLLNLDPLYRTAEGRSLWAATAQQNLEGELASLR</sequence>
<evidence type="ECO:0000313" key="3">
    <source>
        <dbReference type="Proteomes" id="UP000199258"/>
    </source>
</evidence>
<evidence type="ECO:0000259" key="1">
    <source>
        <dbReference type="Pfam" id="PF13223"/>
    </source>
</evidence>
<dbReference type="STRING" id="335973.SAMN04488693_11355"/>
<dbReference type="Gene3D" id="1.10.3210.10">
    <property type="entry name" value="Hypothetical protein af1432"/>
    <property type="match status" value="1"/>
</dbReference>
<protein>
    <submittedName>
        <fullName evidence="2">Predicted metal-dependent phosphohydrolase, HD superfamily</fullName>
    </submittedName>
</protein>
<keyword evidence="3" id="KW-1185">Reference proteome</keyword>
<dbReference type="Proteomes" id="UP000199258">
    <property type="component" value="Unassembled WGS sequence"/>
</dbReference>
<name>A0A1G8L9S5_9MICC</name>
<organism evidence="2 3">
    <name type="scientific">Arthrobacter subterraneus</name>
    <dbReference type="NCBI Taxonomy" id="335973"/>
    <lineage>
        <taxon>Bacteria</taxon>
        <taxon>Bacillati</taxon>
        <taxon>Actinomycetota</taxon>
        <taxon>Actinomycetes</taxon>
        <taxon>Micrococcales</taxon>
        <taxon>Micrococcaceae</taxon>
        <taxon>Arthrobacter</taxon>
    </lineage>
</organism>
<keyword evidence="2" id="KW-0378">Hydrolase</keyword>
<dbReference type="SUPFAM" id="SSF109604">
    <property type="entry name" value="HD-domain/PDEase-like"/>
    <property type="match status" value="1"/>
</dbReference>
<proteinExistence type="predicted"/>
<dbReference type="PANTHER" id="PTHR21174">
    <property type="match status" value="1"/>
</dbReference>
<dbReference type="AlphaFoldDB" id="A0A1G8L9S5"/>
<gene>
    <name evidence="2" type="ORF">SAMN04488693_11355</name>
</gene>
<dbReference type="OrthoDB" id="9808993at2"/>
<dbReference type="Pfam" id="PF13223">
    <property type="entry name" value="DUF4031"/>
    <property type="match status" value="1"/>
</dbReference>
<dbReference type="InterPro" id="IPR009218">
    <property type="entry name" value="HD_phosphohydro"/>
</dbReference>
<reference evidence="2 3" key="1">
    <citation type="submission" date="2016-10" db="EMBL/GenBank/DDBJ databases">
        <authorList>
            <person name="de Groot N.N."/>
        </authorList>
    </citation>
    <scope>NUCLEOTIDE SEQUENCE [LARGE SCALE GENOMIC DNA]</scope>
    <source>
        <strain evidence="2 3">NP_1H</strain>
    </source>
</reference>
<dbReference type="EMBL" id="FNDT01000013">
    <property type="protein sequence ID" value="SDI52376.1"/>
    <property type="molecule type" value="Genomic_DNA"/>
</dbReference>
<dbReference type="PANTHER" id="PTHR21174:SF0">
    <property type="entry name" value="HD PHOSPHOHYDROLASE FAMILY PROTEIN-RELATED"/>
    <property type="match status" value="1"/>
</dbReference>